<organism evidence="5 6">
    <name type="scientific">Mesomycoplasma hyorhinis SK76</name>
    <dbReference type="NCBI Taxonomy" id="1118964"/>
    <lineage>
        <taxon>Bacteria</taxon>
        <taxon>Bacillati</taxon>
        <taxon>Mycoplasmatota</taxon>
        <taxon>Mycoplasmoidales</taxon>
        <taxon>Metamycoplasmataceae</taxon>
        <taxon>Mesomycoplasma</taxon>
    </lineage>
</organism>
<dbReference type="KEGG" id="mhs:MOS_701"/>
<comment type="subcellular location">
    <subcellularLocation>
        <location evidence="1">Cytoplasm</location>
    </subcellularLocation>
</comment>
<accession>A0AAI8AMW0</accession>
<protein>
    <submittedName>
        <fullName evidence="5">Phosphotransferase system, phosphocarrier protein HPr</fullName>
    </submittedName>
</protein>
<dbReference type="PANTHER" id="PTHR33705:SF2">
    <property type="entry name" value="PHOSPHOCARRIER PROTEIN NPR"/>
    <property type="match status" value="1"/>
</dbReference>
<dbReference type="NCBIfam" id="TIGR01003">
    <property type="entry name" value="PTS_HPr_family"/>
    <property type="match status" value="1"/>
</dbReference>
<sequence>METFESVVIDKIGFHARLASKIASIASKFKSDIKIISGGKQGNLKSIMNIMALGIKHSAIFQLEIEGEDEKEAKEAIVQAMIDNELIYKI</sequence>
<dbReference type="CDD" id="cd00367">
    <property type="entry name" value="PTS-HPr_like"/>
    <property type="match status" value="1"/>
</dbReference>
<dbReference type="Gene3D" id="3.30.1340.10">
    <property type="entry name" value="HPr-like"/>
    <property type="match status" value="1"/>
</dbReference>
<dbReference type="Proteomes" id="UP000009399">
    <property type="component" value="Chromosome"/>
</dbReference>
<dbReference type="PROSITE" id="PS00589">
    <property type="entry name" value="PTS_HPR_SER"/>
    <property type="match status" value="1"/>
</dbReference>
<dbReference type="EMBL" id="CP003914">
    <property type="protein sequence ID" value="AFX74604.1"/>
    <property type="molecule type" value="Genomic_DNA"/>
</dbReference>
<dbReference type="RefSeq" id="WP_015084296.1">
    <property type="nucleotide sequence ID" value="NC_019552.1"/>
</dbReference>
<keyword evidence="2" id="KW-0963">Cytoplasm</keyword>
<dbReference type="SUPFAM" id="SSF55594">
    <property type="entry name" value="HPr-like"/>
    <property type="match status" value="1"/>
</dbReference>
<proteinExistence type="predicted"/>
<name>A0AAI8AMW0_MESHY</name>
<dbReference type="PRINTS" id="PR00107">
    <property type="entry name" value="PHOSPHOCPHPR"/>
</dbReference>
<dbReference type="PROSITE" id="PS51350">
    <property type="entry name" value="PTS_HPR_DOM"/>
    <property type="match status" value="1"/>
</dbReference>
<feature type="domain" description="HPr" evidence="4">
    <location>
        <begin position="1"/>
        <end position="90"/>
    </location>
</feature>
<evidence type="ECO:0000259" key="4">
    <source>
        <dbReference type="PROSITE" id="PS51350"/>
    </source>
</evidence>
<evidence type="ECO:0000256" key="2">
    <source>
        <dbReference type="ARBA" id="ARBA00022490"/>
    </source>
</evidence>
<dbReference type="AlphaFoldDB" id="A0AAI8AMW0"/>
<dbReference type="Pfam" id="PF00381">
    <property type="entry name" value="PTS-HPr"/>
    <property type="match status" value="1"/>
</dbReference>
<dbReference type="GO" id="GO:0005737">
    <property type="term" value="C:cytoplasm"/>
    <property type="evidence" value="ECO:0007669"/>
    <property type="project" value="UniProtKB-SubCell"/>
</dbReference>
<keyword evidence="3" id="KW-0598">Phosphotransferase system</keyword>
<evidence type="ECO:0000256" key="1">
    <source>
        <dbReference type="ARBA" id="ARBA00004496"/>
    </source>
</evidence>
<dbReference type="GO" id="GO:0009401">
    <property type="term" value="P:phosphoenolpyruvate-dependent sugar phosphotransferase system"/>
    <property type="evidence" value="ECO:0007669"/>
    <property type="project" value="UniProtKB-KW"/>
</dbReference>
<evidence type="ECO:0000313" key="6">
    <source>
        <dbReference type="Proteomes" id="UP000009399"/>
    </source>
</evidence>
<reference evidence="5 6" key="1">
    <citation type="journal article" date="2013" name="Genome Announc.">
        <title>Complete Genome Sequence of Mycoplasma hyorhinis Strain SK76.</title>
        <authorList>
            <person name="Goodison S."/>
            <person name="Urquidi V."/>
            <person name="Kumar D."/>
            <person name="Reyes L."/>
            <person name="Rosser C.J."/>
        </authorList>
    </citation>
    <scope>NUCLEOTIDE SEQUENCE [LARGE SCALE GENOMIC DNA]</scope>
    <source>
        <strain evidence="5 6">SK76</strain>
    </source>
</reference>
<dbReference type="PANTHER" id="PTHR33705">
    <property type="entry name" value="PHOSPHOCARRIER PROTEIN HPR"/>
    <property type="match status" value="1"/>
</dbReference>
<dbReference type="InterPro" id="IPR050399">
    <property type="entry name" value="HPr"/>
</dbReference>
<evidence type="ECO:0000313" key="5">
    <source>
        <dbReference type="EMBL" id="AFX74604.1"/>
    </source>
</evidence>
<dbReference type="InterPro" id="IPR002114">
    <property type="entry name" value="PTS_HPr_Ser_P_site"/>
</dbReference>
<dbReference type="InterPro" id="IPR035895">
    <property type="entry name" value="HPr-like_sf"/>
</dbReference>
<dbReference type="InterPro" id="IPR000032">
    <property type="entry name" value="HPr-like"/>
</dbReference>
<evidence type="ECO:0000256" key="3">
    <source>
        <dbReference type="ARBA" id="ARBA00022683"/>
    </source>
</evidence>
<gene>
    <name evidence="5" type="ORF">MOS_701</name>
</gene>